<reference evidence="2 3" key="1">
    <citation type="submission" date="2019-02" db="EMBL/GenBank/DDBJ databases">
        <title>Genomic Encyclopedia of Type Strains, Phase IV (KMG-IV): sequencing the most valuable type-strain genomes for metagenomic binning, comparative biology and taxonomic classification.</title>
        <authorList>
            <person name="Goeker M."/>
        </authorList>
    </citation>
    <scope>NUCLEOTIDE SEQUENCE [LARGE SCALE GENOMIC DNA]</scope>
    <source>
        <strain evidence="2 3">DSM 19570</strain>
    </source>
</reference>
<comment type="caution">
    <text evidence="2">The sequence shown here is derived from an EMBL/GenBank/DDBJ whole genome shotgun (WGS) entry which is preliminary data.</text>
</comment>
<evidence type="ECO:0000313" key="3">
    <source>
        <dbReference type="Proteomes" id="UP000293671"/>
    </source>
</evidence>
<evidence type="ECO:0000256" key="1">
    <source>
        <dbReference type="SAM" id="SignalP"/>
    </source>
</evidence>
<dbReference type="Pfam" id="PF12094">
    <property type="entry name" value="DUF3570"/>
    <property type="match status" value="1"/>
</dbReference>
<dbReference type="SUPFAM" id="SSF56935">
    <property type="entry name" value="Porins"/>
    <property type="match status" value="1"/>
</dbReference>
<feature type="signal peptide" evidence="1">
    <location>
        <begin position="1"/>
        <end position="30"/>
    </location>
</feature>
<proteinExistence type="predicted"/>
<dbReference type="EMBL" id="SHKP01000004">
    <property type="protein sequence ID" value="RZU02798.1"/>
    <property type="molecule type" value="Genomic_DNA"/>
</dbReference>
<accession>A0A4Q7W1L3</accession>
<gene>
    <name evidence="2" type="ORF">EV670_0827</name>
</gene>
<sequence length="369" mass="40258">MAATKHWLARLLALLAAPLGGLLAAGGTRAAELPEDRGDAMFHLYDGGGVRASGPALLVRKSIADKVSLSAGYYVDMVSNASIDVVTTASPFKETRNAVDLGAVYAVRDSLLTLSLARSTEPDYVASSASLDMSQEVFGGMTTIALGFTRGSDEVSKTGSPEFADYAKHWQYRLGVTQILTPRWLMSLNFEAVSDDGFLGSPYRVARAFGAIVPERNPRTRSSRAIKLRSVTAVGEQGAVRAEYRYFWDTWDIGAHTLEAGYARHIGERWIADAHARYYTQSKALFYSDNATTDTLYLSRNRQLGTFTNTGLGAKLAYTFAGAPGKYELKASGSYELLRFDYADFTDLRTGKPYAFNAHVLQLLVTAIF</sequence>
<keyword evidence="3" id="KW-1185">Reference proteome</keyword>
<evidence type="ECO:0000313" key="2">
    <source>
        <dbReference type="EMBL" id="RZU02798.1"/>
    </source>
</evidence>
<protein>
    <submittedName>
        <fullName evidence="2">Uncharacterized protein DUF3570</fullName>
    </submittedName>
</protein>
<dbReference type="Proteomes" id="UP000293671">
    <property type="component" value="Unassembled WGS sequence"/>
</dbReference>
<dbReference type="RefSeq" id="WP_242616827.1">
    <property type="nucleotide sequence ID" value="NZ_SHKP01000004.1"/>
</dbReference>
<organism evidence="2 3">
    <name type="scientific">Rivibacter subsaxonicus</name>
    <dbReference type="NCBI Taxonomy" id="457575"/>
    <lineage>
        <taxon>Bacteria</taxon>
        <taxon>Pseudomonadati</taxon>
        <taxon>Pseudomonadota</taxon>
        <taxon>Betaproteobacteria</taxon>
        <taxon>Burkholderiales</taxon>
        <taxon>Rivibacter</taxon>
    </lineage>
</organism>
<dbReference type="AlphaFoldDB" id="A0A4Q7W1L3"/>
<name>A0A4Q7W1L3_9BURK</name>
<feature type="chain" id="PRO_5020760332" evidence="1">
    <location>
        <begin position="31"/>
        <end position="369"/>
    </location>
</feature>
<dbReference type="InterPro" id="IPR021953">
    <property type="entry name" value="DUF3570"/>
</dbReference>
<keyword evidence="1" id="KW-0732">Signal</keyword>